<dbReference type="SMART" id="SM00490">
    <property type="entry name" value="HELICc"/>
    <property type="match status" value="1"/>
</dbReference>
<keyword evidence="2" id="KW-0067">ATP-binding</keyword>
<dbReference type="PROSITE" id="PS51194">
    <property type="entry name" value="HELICASE_CTER"/>
    <property type="match status" value="1"/>
</dbReference>
<evidence type="ECO:0000313" key="6">
    <source>
        <dbReference type="EMBL" id="KAL3795161.1"/>
    </source>
</evidence>
<feature type="compositionally biased region" description="Polar residues" evidence="3">
    <location>
        <begin position="1746"/>
        <end position="1756"/>
    </location>
</feature>
<proteinExistence type="predicted"/>
<dbReference type="PANTHER" id="PTHR18934:SF145">
    <property type="entry name" value="ATP-DEPENDENT RNA HELICASE DHX57-RELATED"/>
    <property type="match status" value="1"/>
</dbReference>
<dbReference type="GO" id="GO:0005524">
    <property type="term" value="F:ATP binding"/>
    <property type="evidence" value="ECO:0007669"/>
    <property type="project" value="UniProtKB-KW"/>
</dbReference>
<organism evidence="6 7">
    <name type="scientific">Cyclotella cryptica</name>
    <dbReference type="NCBI Taxonomy" id="29204"/>
    <lineage>
        <taxon>Eukaryota</taxon>
        <taxon>Sar</taxon>
        <taxon>Stramenopiles</taxon>
        <taxon>Ochrophyta</taxon>
        <taxon>Bacillariophyta</taxon>
        <taxon>Coscinodiscophyceae</taxon>
        <taxon>Thalassiosirophycidae</taxon>
        <taxon>Stephanodiscales</taxon>
        <taxon>Stephanodiscaceae</taxon>
        <taxon>Cyclotella</taxon>
    </lineage>
</organism>
<dbReference type="SUPFAM" id="SSF52540">
    <property type="entry name" value="P-loop containing nucleoside triphosphate hydrolases"/>
    <property type="match status" value="1"/>
</dbReference>
<dbReference type="Gene3D" id="3.40.50.1010">
    <property type="entry name" value="5'-nuclease"/>
    <property type="match status" value="1"/>
</dbReference>
<gene>
    <name evidence="6" type="ORF">HJC23_007389</name>
</gene>
<dbReference type="Gene3D" id="1.20.120.1080">
    <property type="match status" value="1"/>
</dbReference>
<evidence type="ECO:0000313" key="7">
    <source>
        <dbReference type="Proteomes" id="UP001516023"/>
    </source>
</evidence>
<dbReference type="EMBL" id="JABMIG020000074">
    <property type="protein sequence ID" value="KAL3795161.1"/>
    <property type="molecule type" value="Genomic_DNA"/>
</dbReference>
<dbReference type="Gene3D" id="3.40.50.300">
    <property type="entry name" value="P-loop containing nucleotide triphosphate hydrolases"/>
    <property type="match status" value="2"/>
</dbReference>
<dbReference type="Proteomes" id="UP001516023">
    <property type="component" value="Unassembled WGS sequence"/>
</dbReference>
<evidence type="ECO:0008006" key="8">
    <source>
        <dbReference type="Google" id="ProtNLM"/>
    </source>
</evidence>
<feature type="region of interest" description="Disordered" evidence="3">
    <location>
        <begin position="141"/>
        <end position="168"/>
    </location>
</feature>
<sequence length="2019" mass="224882">MGVHGLTGFLQQTGFHQKSNDATTVLSHNSTTLAIDGNGLIFHLFRIAYYRHRKTVLSSSAGEALQSQLLLPTLVPLSLAHDVTTSYLSGLTIQHGIHLRIYFDGPDQCMKHLEKCLRDERRGESWENVRQLCIHGTLPDSGESKYRSSARKQKAKEHQRRMADEFGTGDGSDAEAELYLASFPVGSLLMSQIERSIESFVDMTPVLPCGSIQVLRCDGEADAEVARASADDASGMTYALAYDSDYLIYGYSNEYGQNGQRLGETKYLRFGEVDPSSDEVRVGNVLTRADVAKHIGLPCSSALVEWSILLGNDYTRPFVKHDDMPKRKEYWESICWYRQGDEDSGVWERLPAESEMSWFDIEGIAEHVAAKVGDGWRLTSHDSELKLGIEFSYSLYSFGDISRFSPTAPGSESDGEDDPNDYVNKCATVFPALPRELDLSLARNASNNLDLIDVSLLPLESYKSLVEPEEGNLNYIEQRHIDAYRKTLEIMMSGEPDQHIGPPRHKMQWTDVQALYVFEKCLLAAIDNADIMPYSIFSHSIFHSCLESFSFSDSSLDNELVSKNEKAFVEEATAELPLIREGTGEAGGPLVLPIDVHKDEILNTVKTQRVTIIHGETGCGKSSRVPCFLLRADAPEPSLAAPEVKIMISQPRRIAAKSLAERVRSCEPDLTDKIALRMGHGIREYETSNTRAWFVTTGYLVRLLANHPEWFDSVTHLVIDEVHERSVDTDILCLLCRRLLKSHPTIRLVLMSATIAAELYSQYFGVPQPPIHVGARRFPIKEYYVEDLSVLLSLSPKKAALAQQIFTECEKNKCRSAPSADTMKKLYNLAVQITTAVGDAGCSILIFVPGMADIEEICELIERVERRNVSFTCLPIHSEIPFEEQMAAFIPPQKGEIKVIIATNAAESSLTLPDCDHVICLGLCKQIMYNTASHRQMLVPTWISRASATQRAGRTGRVRPGSVYRLYTRSVYTEYMSPFEVGEMVRIPLDQVILSLRDMLGEAVTPILLECLEPPDLFNIEQSFRSLYESNFISDPTDKGEITKLGSLVVALGIDLTLGALVGLGIQFGVAAEAIQLAAILSCPKTPWAVSSPMYHDADTLNEIVSSTFTSRCFFDAGLFSDPMGIANLLSEYSSCKNTNAFVRKHGLSGTRLRHLCGTIRSLQQRVAEYLNIPTVPLEVKDPPCKMPHAKLNILRILQVWIFHNTIITHDSSKNKFECTGDGLSINLDGPPIDRKHLSQILHEDRHPFEIRSSGKIFQQVRFDPQEDPLHSDFDVRFASYVLEKKIDFSCYFFQSSFKLVVPADNWETKECQGLINGIVSKFSVTIEEKAFLGNSPCSNRRGIRGRACGTWHPPRDASVLGSNQAFPQKHIFMISCQLPKSQIKEIKMMVDIAVAKSGFAKSSLSCVITKTKKAIVSVEIAGLHDKISDLDLVDMFSSPNLVATVTNSTVHQSVHFPPVDSSVKNNEHNIRYPLLEDAPEGARLMIVLACERRKDLFIRFSDDGSDESFVDANLPKLFSINGKKWHQKGGGGKVFVPTNSVPAAVIPIPAENKCLEIFACCANTLDLRGGMCRVEGISLLPPGRLFVGLALLSFGFHPRSGLPIVTNHMNEDVEEKKEADEFSHVISEALEWIFEKENTTVARAEEWRIFEALDFHTSCIDLGEVLECQPDKIKALCALFEGVGGPMAVWDGFDVTLAASRASCRPKPAKKNHIGDIALNDANKEEKESDTSIGQSYVKLEMSKTKTPSKTNNSCVERKSCPASSMSNDTSLVKSHHPPKSSYACLKCKAIFPVWEECLSHRTGCCPDTKMKRKKARALACELEANVRDSTVLRDLLGKDNINVKHSEQTEQKTDPQIVNGRWACEGCNATFAKRRKCVEHMEQCCLVHVKNLTPKFVFVCTVCNMNFQKLKKFTLHMNSCLGTSLDGMPSVSDQLKQNPAPQNVMRRYACEGCNTSFSKRKKCAVHIEQCNFVPVKNSTPKRLYICTICNANFAQVKKCRLHLNACLGTPLERKPSC</sequence>
<dbReference type="InterPro" id="IPR029060">
    <property type="entry name" value="PIN-like_dom_sf"/>
</dbReference>
<dbReference type="InterPro" id="IPR014001">
    <property type="entry name" value="Helicase_ATP-bd"/>
</dbReference>
<feature type="region of interest" description="Disordered" evidence="3">
    <location>
        <begin position="1724"/>
        <end position="1758"/>
    </location>
</feature>
<keyword evidence="7" id="KW-1185">Reference proteome</keyword>
<dbReference type="Pfam" id="PF00271">
    <property type="entry name" value="Helicase_C"/>
    <property type="match status" value="1"/>
</dbReference>
<evidence type="ECO:0000256" key="1">
    <source>
        <dbReference type="ARBA" id="ARBA00022741"/>
    </source>
</evidence>
<dbReference type="PROSITE" id="PS51192">
    <property type="entry name" value="HELICASE_ATP_BIND_1"/>
    <property type="match status" value="1"/>
</dbReference>
<comment type="caution">
    <text evidence="6">The sequence shown here is derived from an EMBL/GenBank/DDBJ whole genome shotgun (WGS) entry which is preliminary data.</text>
</comment>
<keyword evidence="1" id="KW-0547">Nucleotide-binding</keyword>
<evidence type="ECO:0000259" key="5">
    <source>
        <dbReference type="PROSITE" id="PS51194"/>
    </source>
</evidence>
<feature type="domain" description="Helicase ATP-binding" evidence="4">
    <location>
        <begin position="602"/>
        <end position="773"/>
    </location>
</feature>
<protein>
    <recommendedName>
        <fullName evidence="8">RNA helicase</fullName>
    </recommendedName>
</protein>
<dbReference type="CDD" id="cd17917">
    <property type="entry name" value="DEXHc_RHA-like"/>
    <property type="match status" value="1"/>
</dbReference>
<name>A0ABD3Q549_9STRA</name>
<dbReference type="InterPro" id="IPR001650">
    <property type="entry name" value="Helicase_C-like"/>
</dbReference>
<dbReference type="SMART" id="SM00487">
    <property type="entry name" value="DEXDc"/>
    <property type="match status" value="1"/>
</dbReference>
<dbReference type="InterPro" id="IPR027417">
    <property type="entry name" value="P-loop_NTPase"/>
</dbReference>
<reference evidence="6 7" key="1">
    <citation type="journal article" date="2020" name="G3 (Bethesda)">
        <title>Improved Reference Genome for Cyclotella cryptica CCMP332, a Model for Cell Wall Morphogenesis, Salinity Adaptation, and Lipid Production in Diatoms (Bacillariophyta).</title>
        <authorList>
            <person name="Roberts W.R."/>
            <person name="Downey K.M."/>
            <person name="Ruck E.C."/>
            <person name="Traller J.C."/>
            <person name="Alverson A.J."/>
        </authorList>
    </citation>
    <scope>NUCLEOTIDE SEQUENCE [LARGE SCALE GENOMIC DNA]</scope>
    <source>
        <strain evidence="6 7">CCMP332</strain>
    </source>
</reference>
<dbReference type="PANTHER" id="PTHR18934">
    <property type="entry name" value="ATP-DEPENDENT RNA HELICASE"/>
    <property type="match status" value="1"/>
</dbReference>
<dbReference type="CDD" id="cd18791">
    <property type="entry name" value="SF2_C_RHA"/>
    <property type="match status" value="1"/>
</dbReference>
<dbReference type="Pfam" id="PF00270">
    <property type="entry name" value="DEAD"/>
    <property type="match status" value="1"/>
</dbReference>
<evidence type="ECO:0000259" key="4">
    <source>
        <dbReference type="PROSITE" id="PS51192"/>
    </source>
</evidence>
<feature type="compositionally biased region" description="Basic residues" evidence="3">
    <location>
        <begin position="148"/>
        <end position="159"/>
    </location>
</feature>
<evidence type="ECO:0000256" key="3">
    <source>
        <dbReference type="SAM" id="MobiDB-lite"/>
    </source>
</evidence>
<accession>A0ABD3Q549</accession>
<dbReference type="InterPro" id="IPR011545">
    <property type="entry name" value="DEAD/DEAH_box_helicase_dom"/>
</dbReference>
<dbReference type="SUPFAM" id="SSF88723">
    <property type="entry name" value="PIN domain-like"/>
    <property type="match status" value="1"/>
</dbReference>
<evidence type="ECO:0000256" key="2">
    <source>
        <dbReference type="ARBA" id="ARBA00022840"/>
    </source>
</evidence>
<feature type="domain" description="Helicase C-terminal" evidence="5">
    <location>
        <begin position="832"/>
        <end position="1000"/>
    </location>
</feature>